<evidence type="ECO:0000313" key="1">
    <source>
        <dbReference type="EMBL" id="KAJ1913867.1"/>
    </source>
</evidence>
<gene>
    <name evidence="1" type="ORF">H4219_005025</name>
</gene>
<reference evidence="1" key="1">
    <citation type="submission" date="2022-07" db="EMBL/GenBank/DDBJ databases">
        <title>Phylogenomic reconstructions and comparative analyses of Kickxellomycotina fungi.</title>
        <authorList>
            <person name="Reynolds N.K."/>
            <person name="Stajich J.E."/>
            <person name="Barry K."/>
            <person name="Grigoriev I.V."/>
            <person name="Crous P."/>
            <person name="Smith M.E."/>
        </authorList>
    </citation>
    <scope>NUCLEOTIDE SEQUENCE</scope>
    <source>
        <strain evidence="1">NBRC 100468</strain>
    </source>
</reference>
<keyword evidence="2" id="KW-1185">Reference proteome</keyword>
<comment type="caution">
    <text evidence="1">The sequence shown here is derived from an EMBL/GenBank/DDBJ whole genome shotgun (WGS) entry which is preliminary data.</text>
</comment>
<dbReference type="GO" id="GO:0005739">
    <property type="term" value="C:mitochondrion"/>
    <property type="evidence" value="ECO:0007669"/>
    <property type="project" value="InterPro"/>
</dbReference>
<name>A0A9W7ZUF7_9FUNG</name>
<dbReference type="Pfam" id="PF05821">
    <property type="entry name" value="NDUF_B8"/>
    <property type="match status" value="1"/>
</dbReference>
<accession>A0A9W7ZUF7</accession>
<dbReference type="PANTHER" id="PTHR12840:SF1">
    <property type="entry name" value="NADH DEHYDROGENASE [UBIQUINONE] 1 BETA SUBCOMPLEX SUBUNIT 8, MITOCHONDRIAL"/>
    <property type="match status" value="1"/>
</dbReference>
<dbReference type="Proteomes" id="UP001150538">
    <property type="component" value="Unassembled WGS sequence"/>
</dbReference>
<dbReference type="OrthoDB" id="2014058at2759"/>
<dbReference type="PANTHER" id="PTHR12840">
    <property type="entry name" value="NADH-UBIQUINONE OXIDOREDUCTASE ASHI SUBUNIT"/>
    <property type="match status" value="1"/>
</dbReference>
<dbReference type="InterPro" id="IPR008699">
    <property type="entry name" value="NDUFB8"/>
</dbReference>
<dbReference type="AlphaFoldDB" id="A0A9W7ZUF7"/>
<evidence type="ECO:0000313" key="2">
    <source>
        <dbReference type="Proteomes" id="UP001150538"/>
    </source>
</evidence>
<proteinExistence type="predicted"/>
<evidence type="ECO:0008006" key="3">
    <source>
        <dbReference type="Google" id="ProtNLM"/>
    </source>
</evidence>
<protein>
    <recommendedName>
        <fullName evidence="3">NADH dehydrogenase [ubiquinone] 1 beta subcomplex subunit 8, mitochondrial</fullName>
    </recommendedName>
</protein>
<organism evidence="1 2">
    <name type="scientific">Mycoemilia scoparia</name>
    <dbReference type="NCBI Taxonomy" id="417184"/>
    <lineage>
        <taxon>Eukaryota</taxon>
        <taxon>Fungi</taxon>
        <taxon>Fungi incertae sedis</taxon>
        <taxon>Zoopagomycota</taxon>
        <taxon>Kickxellomycotina</taxon>
        <taxon>Kickxellomycetes</taxon>
        <taxon>Kickxellales</taxon>
        <taxon>Kickxellaceae</taxon>
        <taxon>Mycoemilia</taxon>
    </lineage>
</organism>
<sequence length="171" mass="19624">MFRNLRNPVTATRAVRCYKFSQGLIWNPNSSSSIGKVVAVRQFSSKFKEEPYVDPDPQIGKYPNLPHVNAQTRPQLGWWDRQMRRNFGEPLHEHDERFNMWSPTNYPSPGLANSFKQWAVAIAVAASAFTLISFTRPEAPFVPRHFPYNGLADELGGHKQITYEELTKNSE</sequence>
<dbReference type="EMBL" id="JANBPU010000233">
    <property type="protein sequence ID" value="KAJ1913867.1"/>
    <property type="molecule type" value="Genomic_DNA"/>
</dbReference>